<feature type="region of interest" description="Disordered" evidence="3">
    <location>
        <begin position="1"/>
        <end position="20"/>
    </location>
</feature>
<evidence type="ECO:0000313" key="5">
    <source>
        <dbReference type="Proteomes" id="UP000029055"/>
    </source>
</evidence>
<name>A0A087E9X6_9BIFI</name>
<keyword evidence="4" id="KW-0540">Nuclease</keyword>
<dbReference type="Pfam" id="PF02021">
    <property type="entry name" value="UPF0102"/>
    <property type="match status" value="1"/>
</dbReference>
<dbReference type="HAMAP" id="MF_00048">
    <property type="entry name" value="UPF0102"/>
    <property type="match status" value="1"/>
</dbReference>
<dbReference type="InterPro" id="IPR011335">
    <property type="entry name" value="Restrct_endonuc-II-like"/>
</dbReference>
<dbReference type="NCBIfam" id="NF009150">
    <property type="entry name" value="PRK12497.1-3"/>
    <property type="match status" value="1"/>
</dbReference>
<dbReference type="Proteomes" id="UP000029055">
    <property type="component" value="Unassembled WGS sequence"/>
</dbReference>
<dbReference type="CDD" id="cd20736">
    <property type="entry name" value="PoNe_Nuclease"/>
    <property type="match status" value="1"/>
</dbReference>
<dbReference type="AlphaFoldDB" id="A0A087E9X6"/>
<gene>
    <name evidence="4" type="ORF">BISU_0584</name>
</gene>
<evidence type="ECO:0000256" key="3">
    <source>
        <dbReference type="SAM" id="MobiDB-lite"/>
    </source>
</evidence>
<dbReference type="SUPFAM" id="SSF52980">
    <property type="entry name" value="Restriction endonuclease-like"/>
    <property type="match status" value="1"/>
</dbReference>
<dbReference type="NCBIfam" id="TIGR00252">
    <property type="entry name" value="YraN family protein"/>
    <property type="match status" value="1"/>
</dbReference>
<accession>A0A087E9X6</accession>
<evidence type="ECO:0000256" key="2">
    <source>
        <dbReference type="HAMAP-Rule" id="MF_00048"/>
    </source>
</evidence>
<keyword evidence="5" id="KW-1185">Reference proteome</keyword>
<proteinExistence type="inferred from homology"/>
<dbReference type="GO" id="GO:0003676">
    <property type="term" value="F:nucleic acid binding"/>
    <property type="evidence" value="ECO:0007669"/>
    <property type="project" value="InterPro"/>
</dbReference>
<dbReference type="PANTHER" id="PTHR34039">
    <property type="entry name" value="UPF0102 PROTEIN YRAN"/>
    <property type="match status" value="1"/>
</dbReference>
<dbReference type="EMBL" id="JGZR01000003">
    <property type="protein sequence ID" value="KFJ04577.1"/>
    <property type="molecule type" value="Genomic_DNA"/>
</dbReference>
<evidence type="ECO:0000256" key="1">
    <source>
        <dbReference type="ARBA" id="ARBA00006738"/>
    </source>
</evidence>
<organism evidence="4 5">
    <name type="scientific">Bifidobacterium subtile</name>
    <dbReference type="NCBI Taxonomy" id="77635"/>
    <lineage>
        <taxon>Bacteria</taxon>
        <taxon>Bacillati</taxon>
        <taxon>Actinomycetota</taxon>
        <taxon>Actinomycetes</taxon>
        <taxon>Bifidobacteriales</taxon>
        <taxon>Bifidobacteriaceae</taxon>
        <taxon>Bifidobacterium</taxon>
    </lineage>
</organism>
<sequence length="212" mass="23509">MNIQRIDTQPRTEMQSLADTQSPAAAQYFANGQRIGSQGISTHLLDARPGNIQTINPSQAEITPTATIPGIESPALAAASALQDLSAHLRDATLSPARFGVLGEEYAAAWLARRGWSTLSRNWHTRYGELDLVMLDPERTIVFVEVKTRRTTRYGSPQEAVTARKRLRLRRAGVQWLLEPEHRIAHNGVRFDVVSILLEASGPSVRYIPEAF</sequence>
<protein>
    <recommendedName>
        <fullName evidence="2">UPF0102 protein BISU_0584</fullName>
    </recommendedName>
</protein>
<dbReference type="PANTHER" id="PTHR34039:SF1">
    <property type="entry name" value="UPF0102 PROTEIN YRAN"/>
    <property type="match status" value="1"/>
</dbReference>
<dbReference type="Gene3D" id="3.40.1350.10">
    <property type="match status" value="1"/>
</dbReference>
<dbReference type="GO" id="GO:0004519">
    <property type="term" value="F:endonuclease activity"/>
    <property type="evidence" value="ECO:0007669"/>
    <property type="project" value="UniProtKB-KW"/>
</dbReference>
<dbReference type="STRING" id="77635.BISU_0584"/>
<reference evidence="4 5" key="1">
    <citation type="submission" date="2014-03" db="EMBL/GenBank/DDBJ databases">
        <title>Genomics of Bifidobacteria.</title>
        <authorList>
            <person name="Ventura M."/>
            <person name="Milani C."/>
            <person name="Lugli G.A."/>
        </authorList>
    </citation>
    <scope>NUCLEOTIDE SEQUENCE [LARGE SCALE GENOMIC DNA]</scope>
    <source>
        <strain evidence="4 5">LMG 11597</strain>
    </source>
</reference>
<keyword evidence="4" id="KW-0255">Endonuclease</keyword>
<comment type="caution">
    <text evidence="4">The sequence shown here is derived from an EMBL/GenBank/DDBJ whole genome shotgun (WGS) entry which is preliminary data.</text>
</comment>
<dbReference type="InterPro" id="IPR003509">
    <property type="entry name" value="UPF0102_YraN-like"/>
</dbReference>
<keyword evidence="4" id="KW-0378">Hydrolase</keyword>
<comment type="similarity">
    <text evidence="1 2">Belongs to the UPF0102 family.</text>
</comment>
<dbReference type="NCBIfam" id="NF009154">
    <property type="entry name" value="PRK12497.3-3"/>
    <property type="match status" value="1"/>
</dbReference>
<evidence type="ECO:0000313" key="4">
    <source>
        <dbReference type="EMBL" id="KFJ04577.1"/>
    </source>
</evidence>
<dbReference type="InterPro" id="IPR011856">
    <property type="entry name" value="tRNA_endonuc-like_dom_sf"/>
</dbReference>
<dbReference type="eggNOG" id="COG0792">
    <property type="taxonomic scope" value="Bacteria"/>
</dbReference>